<sequence>MAAISTSTSFGTRKDSSMTECERILNRITKGDSDIDLSEEESEKRIAETGEDDAVEEQDEFDQDAKPEKVEEDTEPVFMPVLEECRIADDGALMSHRDWSTRQDFQQCIDQKLRICPSSPSNAWYLIQEAA</sequence>
<keyword evidence="3" id="KW-1185">Reference proteome</keyword>
<gene>
    <name evidence="2" type="ORF">CRENBAI_016404</name>
</gene>
<organism evidence="2 3">
    <name type="scientific">Crenichthys baileyi</name>
    <name type="common">White River springfish</name>
    <dbReference type="NCBI Taxonomy" id="28760"/>
    <lineage>
        <taxon>Eukaryota</taxon>
        <taxon>Metazoa</taxon>
        <taxon>Chordata</taxon>
        <taxon>Craniata</taxon>
        <taxon>Vertebrata</taxon>
        <taxon>Euteleostomi</taxon>
        <taxon>Actinopterygii</taxon>
        <taxon>Neopterygii</taxon>
        <taxon>Teleostei</taxon>
        <taxon>Neoteleostei</taxon>
        <taxon>Acanthomorphata</taxon>
        <taxon>Ovalentaria</taxon>
        <taxon>Atherinomorphae</taxon>
        <taxon>Cyprinodontiformes</taxon>
        <taxon>Goodeidae</taxon>
        <taxon>Crenichthys</taxon>
    </lineage>
</organism>
<comment type="caution">
    <text evidence="2">The sequence shown here is derived from an EMBL/GenBank/DDBJ whole genome shotgun (WGS) entry which is preliminary data.</text>
</comment>
<reference evidence="2 3" key="1">
    <citation type="submission" date="2021-06" db="EMBL/GenBank/DDBJ databases">
        <authorList>
            <person name="Palmer J.M."/>
        </authorList>
    </citation>
    <scope>NUCLEOTIDE SEQUENCE [LARGE SCALE GENOMIC DNA]</scope>
    <source>
        <strain evidence="2 3">MEX-2019</strain>
        <tissue evidence="2">Muscle</tissue>
    </source>
</reference>
<evidence type="ECO:0000313" key="2">
    <source>
        <dbReference type="EMBL" id="KAK5602123.1"/>
    </source>
</evidence>
<evidence type="ECO:0000313" key="3">
    <source>
        <dbReference type="Proteomes" id="UP001311232"/>
    </source>
</evidence>
<protein>
    <submittedName>
        <fullName evidence="2">Uncharacterized protein</fullName>
    </submittedName>
</protein>
<dbReference type="Proteomes" id="UP001311232">
    <property type="component" value="Unassembled WGS sequence"/>
</dbReference>
<name>A0AAV9QX95_9TELE</name>
<feature type="region of interest" description="Disordered" evidence="1">
    <location>
        <begin position="29"/>
        <end position="75"/>
    </location>
</feature>
<feature type="compositionally biased region" description="Acidic residues" evidence="1">
    <location>
        <begin position="49"/>
        <end position="62"/>
    </location>
</feature>
<dbReference type="EMBL" id="JAHHUM010002629">
    <property type="protein sequence ID" value="KAK5602123.1"/>
    <property type="molecule type" value="Genomic_DNA"/>
</dbReference>
<accession>A0AAV9QX95</accession>
<evidence type="ECO:0000256" key="1">
    <source>
        <dbReference type="SAM" id="MobiDB-lite"/>
    </source>
</evidence>
<proteinExistence type="predicted"/>
<dbReference type="AlphaFoldDB" id="A0AAV9QX95"/>